<evidence type="ECO:0000313" key="3">
    <source>
        <dbReference type="Proteomes" id="UP000054359"/>
    </source>
</evidence>
<feature type="domain" description="BBS2 platform" evidence="1">
    <location>
        <begin position="2"/>
        <end position="27"/>
    </location>
</feature>
<dbReference type="InterPro" id="IPR055379">
    <property type="entry name" value="BBS2_pf_dom"/>
</dbReference>
<dbReference type="Proteomes" id="UP000054359">
    <property type="component" value="Unassembled WGS sequence"/>
</dbReference>
<evidence type="ECO:0000313" key="2">
    <source>
        <dbReference type="EMBL" id="KFM62532.1"/>
    </source>
</evidence>
<feature type="non-terminal residue" evidence="2">
    <location>
        <position position="37"/>
    </location>
</feature>
<organism evidence="2 3">
    <name type="scientific">Stegodyphus mimosarum</name>
    <name type="common">African social velvet spider</name>
    <dbReference type="NCBI Taxonomy" id="407821"/>
    <lineage>
        <taxon>Eukaryota</taxon>
        <taxon>Metazoa</taxon>
        <taxon>Ecdysozoa</taxon>
        <taxon>Arthropoda</taxon>
        <taxon>Chelicerata</taxon>
        <taxon>Arachnida</taxon>
        <taxon>Araneae</taxon>
        <taxon>Araneomorphae</taxon>
        <taxon>Entelegynae</taxon>
        <taxon>Eresoidea</taxon>
        <taxon>Eresidae</taxon>
        <taxon>Stegodyphus</taxon>
    </lineage>
</organism>
<dbReference type="OrthoDB" id="2120021at2759"/>
<proteinExistence type="predicted"/>
<dbReference type="EMBL" id="KK114480">
    <property type="protein sequence ID" value="KFM62532.1"/>
    <property type="molecule type" value="Genomic_DNA"/>
</dbReference>
<protein>
    <recommendedName>
        <fullName evidence="1">BBS2 platform domain-containing protein</fullName>
    </recommendedName>
</protein>
<dbReference type="AlphaFoldDB" id="A0A087TBP3"/>
<reference evidence="2 3" key="1">
    <citation type="submission" date="2013-11" db="EMBL/GenBank/DDBJ databases">
        <title>Genome sequencing of Stegodyphus mimosarum.</title>
        <authorList>
            <person name="Bechsgaard J."/>
        </authorList>
    </citation>
    <scope>NUCLEOTIDE SEQUENCE [LARGE SCALE GENOMIC DNA]</scope>
</reference>
<keyword evidence="3" id="KW-1185">Reference proteome</keyword>
<evidence type="ECO:0000259" key="1">
    <source>
        <dbReference type="Pfam" id="PF23350"/>
    </source>
</evidence>
<name>A0A087TBP3_STEMI</name>
<dbReference type="Pfam" id="PF23350">
    <property type="entry name" value="BBS2_pf"/>
    <property type="match status" value="1"/>
</dbReference>
<accession>A0A087TBP3</accession>
<sequence length="37" mass="4002">MDSSSEVFIKTDDMELAGELIQSLAQSLTLEDLTVTA</sequence>
<gene>
    <name evidence="2" type="ORF">X975_16410</name>
</gene>